<evidence type="ECO:0000256" key="7">
    <source>
        <dbReference type="ARBA" id="ARBA00023125"/>
    </source>
</evidence>
<comment type="subcellular location">
    <subcellularLocation>
        <location evidence="1">Nucleus</location>
    </subcellularLocation>
</comment>
<dbReference type="InterPro" id="IPR013088">
    <property type="entry name" value="Znf_NHR/GATA"/>
</dbReference>
<dbReference type="InterPro" id="IPR051152">
    <property type="entry name" value="C.elegans_Orphan_NR"/>
</dbReference>
<comment type="similarity">
    <text evidence="2">Belongs to the nuclear hormone receptor family.</text>
</comment>
<dbReference type="PANTHER" id="PTHR45680:SF23">
    <property type="entry name" value="NUCLEAR HORMONE RECEPTOR FAMILY"/>
    <property type="match status" value="1"/>
</dbReference>
<dbReference type="InterPro" id="IPR035500">
    <property type="entry name" value="NHR-like_dom_sf"/>
</dbReference>
<dbReference type="SUPFAM" id="SSF57716">
    <property type="entry name" value="Glucocorticoid receptor-like (DNA-binding domain)"/>
    <property type="match status" value="1"/>
</dbReference>
<keyword evidence="6" id="KW-0805">Transcription regulation</keyword>
<proteinExistence type="inferred from homology"/>
<evidence type="ECO:0000256" key="3">
    <source>
        <dbReference type="ARBA" id="ARBA00022723"/>
    </source>
</evidence>
<evidence type="ECO:0000256" key="10">
    <source>
        <dbReference type="ARBA" id="ARBA00023242"/>
    </source>
</evidence>
<dbReference type="Proteomes" id="UP000887574">
    <property type="component" value="Unplaced"/>
</dbReference>
<dbReference type="Pfam" id="PF00105">
    <property type="entry name" value="zf-C4"/>
    <property type="match status" value="1"/>
</dbReference>
<dbReference type="GO" id="GO:0008270">
    <property type="term" value="F:zinc ion binding"/>
    <property type="evidence" value="ECO:0007669"/>
    <property type="project" value="UniProtKB-KW"/>
</dbReference>
<dbReference type="GO" id="GO:0003700">
    <property type="term" value="F:DNA-binding transcription factor activity"/>
    <property type="evidence" value="ECO:0007669"/>
    <property type="project" value="InterPro"/>
</dbReference>
<dbReference type="InterPro" id="IPR049636">
    <property type="entry name" value="HNF4-like_DBD"/>
</dbReference>
<evidence type="ECO:0000313" key="13">
    <source>
        <dbReference type="WBParaSite" id="jg7330.3"/>
    </source>
</evidence>
<keyword evidence="10" id="KW-0539">Nucleus</keyword>
<keyword evidence="5" id="KW-0862">Zinc</keyword>
<dbReference type="PROSITE" id="PS51030">
    <property type="entry name" value="NUCLEAR_REC_DBD_2"/>
    <property type="match status" value="1"/>
</dbReference>
<dbReference type="SMART" id="SM00399">
    <property type="entry name" value="ZnF_C4"/>
    <property type="match status" value="1"/>
</dbReference>
<name>A0A915EJD6_9BILA</name>
<evidence type="ECO:0000256" key="9">
    <source>
        <dbReference type="ARBA" id="ARBA00023170"/>
    </source>
</evidence>
<protein>
    <submittedName>
        <fullName evidence="13">Nuclear receptor domain-containing protein</fullName>
    </submittedName>
</protein>
<evidence type="ECO:0000256" key="8">
    <source>
        <dbReference type="ARBA" id="ARBA00023163"/>
    </source>
</evidence>
<evidence type="ECO:0000259" key="11">
    <source>
        <dbReference type="PROSITE" id="PS51030"/>
    </source>
</evidence>
<keyword evidence="4" id="KW-0863">Zinc-finger</keyword>
<evidence type="ECO:0000256" key="1">
    <source>
        <dbReference type="ARBA" id="ARBA00004123"/>
    </source>
</evidence>
<dbReference type="GO" id="GO:0005634">
    <property type="term" value="C:nucleus"/>
    <property type="evidence" value="ECO:0007669"/>
    <property type="project" value="UniProtKB-SubCell"/>
</dbReference>
<dbReference type="WBParaSite" id="jg7330.3">
    <property type="protein sequence ID" value="jg7330.3"/>
    <property type="gene ID" value="jg7330"/>
</dbReference>
<dbReference type="Gene3D" id="3.30.50.10">
    <property type="entry name" value="Erythroid Transcription Factor GATA-1, subunit A"/>
    <property type="match status" value="1"/>
</dbReference>
<keyword evidence="12" id="KW-1185">Reference proteome</keyword>
<accession>A0A915EJD6</accession>
<evidence type="ECO:0000256" key="4">
    <source>
        <dbReference type="ARBA" id="ARBA00022771"/>
    </source>
</evidence>
<evidence type="ECO:0000256" key="2">
    <source>
        <dbReference type="ARBA" id="ARBA00005993"/>
    </source>
</evidence>
<dbReference type="CDD" id="cd06960">
    <property type="entry name" value="NR_DBD_HNF4A"/>
    <property type="match status" value="1"/>
</dbReference>
<organism evidence="12 13">
    <name type="scientific">Ditylenchus dipsaci</name>
    <dbReference type="NCBI Taxonomy" id="166011"/>
    <lineage>
        <taxon>Eukaryota</taxon>
        <taxon>Metazoa</taxon>
        <taxon>Ecdysozoa</taxon>
        <taxon>Nematoda</taxon>
        <taxon>Chromadorea</taxon>
        <taxon>Rhabditida</taxon>
        <taxon>Tylenchina</taxon>
        <taxon>Tylenchomorpha</taxon>
        <taxon>Sphaerularioidea</taxon>
        <taxon>Anguinidae</taxon>
        <taxon>Anguininae</taxon>
        <taxon>Ditylenchus</taxon>
    </lineage>
</organism>
<dbReference type="AlphaFoldDB" id="A0A915EJD6"/>
<dbReference type="PROSITE" id="PS00031">
    <property type="entry name" value="NUCLEAR_REC_DBD_1"/>
    <property type="match status" value="1"/>
</dbReference>
<feature type="domain" description="Nuclear receptor" evidence="11">
    <location>
        <begin position="14"/>
        <end position="89"/>
    </location>
</feature>
<dbReference type="PANTHER" id="PTHR45680">
    <property type="entry name" value="NUCLEAR HORMONE RECEPTOR FAMILY"/>
    <property type="match status" value="1"/>
</dbReference>
<dbReference type="InterPro" id="IPR001628">
    <property type="entry name" value="Znf_hrmn_rcpt"/>
</dbReference>
<sequence>MHRDQNSPQADLLLTVCSICGDEADGQHFNAYACRACAAFFRRTVARNLSYTCRGDRQCIIDKVFRCMCRWCRLQKCYQVGMKKEAVQRHRTRMLATSSTQNLECLFEHGRDNQIQNNVGYSSTAPHEKEHSHSVPSLFTNSNEMLASEEDVTVSSYGSNAPFTMNYATTSDQCAMDNTPAPHPIGVSKSYGLGLQGMASKICSENEHKKALQRFLEISSMQQMFTNIVSSAPILNKIQLGYDRLQERRDELYGLVDVVNDANSKPKRTFVAGKLNLVQYMKDKDQEMNFIAEMMSAFHGFSHIPTGIKCRLCPSVQDTRLAFPEGIILDLIDNGFEVAGLSFMSDEEVNSARKPWYAQVIVEQLLPTLKVFEPTQIEICFCFSLLLFNVTDIHSEISVGTSSFCKSMVEAIYNEMNAYYNIHFKSKNILRRIIDMMSLISKTEKICLQRKEEIFVTKMFNVFKKDIHLDRIFDE</sequence>
<dbReference type="SUPFAM" id="SSF48508">
    <property type="entry name" value="Nuclear receptor ligand-binding domain"/>
    <property type="match status" value="1"/>
</dbReference>
<dbReference type="Pfam" id="PF00104">
    <property type="entry name" value="Hormone_recep"/>
    <property type="match status" value="1"/>
</dbReference>
<dbReference type="PRINTS" id="PR00047">
    <property type="entry name" value="STROIDFINGER"/>
</dbReference>
<keyword evidence="7" id="KW-0238">DNA-binding</keyword>
<dbReference type="InterPro" id="IPR000536">
    <property type="entry name" value="Nucl_hrmn_rcpt_lig-bd"/>
</dbReference>
<dbReference type="GO" id="GO:0000978">
    <property type="term" value="F:RNA polymerase II cis-regulatory region sequence-specific DNA binding"/>
    <property type="evidence" value="ECO:0007669"/>
    <property type="project" value="InterPro"/>
</dbReference>
<evidence type="ECO:0000256" key="5">
    <source>
        <dbReference type="ARBA" id="ARBA00022833"/>
    </source>
</evidence>
<evidence type="ECO:0000313" key="12">
    <source>
        <dbReference type="Proteomes" id="UP000887574"/>
    </source>
</evidence>
<evidence type="ECO:0000256" key="6">
    <source>
        <dbReference type="ARBA" id="ARBA00023015"/>
    </source>
</evidence>
<keyword evidence="8" id="KW-0804">Transcription</keyword>
<keyword evidence="3" id="KW-0479">Metal-binding</keyword>
<reference evidence="13" key="1">
    <citation type="submission" date="2022-11" db="UniProtKB">
        <authorList>
            <consortium name="WormBaseParasite"/>
        </authorList>
    </citation>
    <scope>IDENTIFICATION</scope>
</reference>
<keyword evidence="9" id="KW-0675">Receptor</keyword>